<dbReference type="OrthoDB" id="124822at2759"/>
<keyword evidence="2" id="KW-1185">Reference proteome</keyword>
<organism evidence="1 2">
    <name type="scientific">Phytophthora pseudosyringae</name>
    <dbReference type="NCBI Taxonomy" id="221518"/>
    <lineage>
        <taxon>Eukaryota</taxon>
        <taxon>Sar</taxon>
        <taxon>Stramenopiles</taxon>
        <taxon>Oomycota</taxon>
        <taxon>Peronosporomycetes</taxon>
        <taxon>Peronosporales</taxon>
        <taxon>Peronosporaceae</taxon>
        <taxon>Phytophthora</taxon>
    </lineage>
</organism>
<accession>A0A8T1V1F0</accession>
<proteinExistence type="predicted"/>
<dbReference type="AlphaFoldDB" id="A0A8T1V1F0"/>
<protein>
    <submittedName>
        <fullName evidence="1">Uncharacterized protein</fullName>
    </submittedName>
</protein>
<name>A0A8T1V1F0_9STRA</name>
<evidence type="ECO:0000313" key="1">
    <source>
        <dbReference type="EMBL" id="KAG7375107.1"/>
    </source>
</evidence>
<dbReference type="Proteomes" id="UP000694044">
    <property type="component" value="Unassembled WGS sequence"/>
</dbReference>
<comment type="caution">
    <text evidence="1">The sequence shown here is derived from an EMBL/GenBank/DDBJ whole genome shotgun (WGS) entry which is preliminary data.</text>
</comment>
<reference evidence="1" key="1">
    <citation type="submission" date="2021-02" db="EMBL/GenBank/DDBJ databases">
        <authorList>
            <person name="Palmer J.M."/>
        </authorList>
    </citation>
    <scope>NUCLEOTIDE SEQUENCE</scope>
    <source>
        <strain evidence="1">SCRP734</strain>
    </source>
</reference>
<sequence>MDTVVGLNARLQEQEESGSGVVAGVIRIRLFWVSDHTCKQWNLVRLHLVDANAPESLEYQLKVFRDPYEERRTNIDSLLLTVTLWNLESDSELLPPPGCIVDIKEYSNLRLYGKTRWQLTTGLSQLSWTGHTL</sequence>
<evidence type="ECO:0000313" key="2">
    <source>
        <dbReference type="Proteomes" id="UP000694044"/>
    </source>
</evidence>
<dbReference type="EMBL" id="JAGDFM010001855">
    <property type="protein sequence ID" value="KAG7375107.1"/>
    <property type="molecule type" value="Genomic_DNA"/>
</dbReference>
<gene>
    <name evidence="1" type="ORF">PHYPSEUDO_003986</name>
</gene>